<feature type="non-terminal residue" evidence="2">
    <location>
        <position position="170"/>
    </location>
</feature>
<dbReference type="EMBL" id="GBIH01001050">
    <property type="protein sequence ID" value="JAC93660.1"/>
    <property type="molecule type" value="mRNA"/>
</dbReference>
<evidence type="ECO:0000256" key="1">
    <source>
        <dbReference type="SAM" id="MobiDB-lite"/>
    </source>
</evidence>
<reference evidence="2" key="1">
    <citation type="journal article" date="2015" name="PLoS Negl. Trop. Dis.">
        <title>Deep Sequencing Analysis of the Ixodes ricinus Haemocytome.</title>
        <authorList>
            <person name="Kotsyfakis M."/>
            <person name="Kopacek P."/>
            <person name="Franta Z."/>
            <person name="Pedra J.H."/>
            <person name="Ribeiro J.M."/>
        </authorList>
    </citation>
    <scope>NUCLEOTIDE SEQUENCE</scope>
</reference>
<protein>
    <submittedName>
        <fullName evidence="2">Uncharacterized protein</fullName>
    </submittedName>
</protein>
<proteinExistence type="evidence at transcript level"/>
<sequence>SLPPPLSAPLQPLSCPRGASLISAPSFGTTARDSIIAPTAFVTIIAGEPHLFFTTQEKERNIPASLSLPRPHRCTPLHPKRLTHRGQLYLSTSTRTTHCVQPYAVIPRNSPRATQPIKQIAACNPTQLNACNPTRQYHATHRVPPSAVHSAHRRHPNTSTSPPPSHRESN</sequence>
<feature type="non-terminal residue" evidence="2">
    <location>
        <position position="1"/>
    </location>
</feature>
<organism evidence="2">
    <name type="scientific">Ixodes ricinus</name>
    <name type="common">Common tick</name>
    <name type="synonym">Acarus ricinus</name>
    <dbReference type="NCBI Taxonomy" id="34613"/>
    <lineage>
        <taxon>Eukaryota</taxon>
        <taxon>Metazoa</taxon>
        <taxon>Ecdysozoa</taxon>
        <taxon>Arthropoda</taxon>
        <taxon>Chelicerata</taxon>
        <taxon>Arachnida</taxon>
        <taxon>Acari</taxon>
        <taxon>Parasitiformes</taxon>
        <taxon>Ixodida</taxon>
        <taxon>Ixodoidea</taxon>
        <taxon>Ixodidae</taxon>
        <taxon>Ixodinae</taxon>
        <taxon>Ixodes</taxon>
    </lineage>
</organism>
<accession>A0A090XDA7</accession>
<evidence type="ECO:0000313" key="2">
    <source>
        <dbReference type="EMBL" id="JAC93660.1"/>
    </source>
</evidence>
<dbReference type="AlphaFoldDB" id="A0A090XDA7"/>
<feature type="region of interest" description="Disordered" evidence="1">
    <location>
        <begin position="140"/>
        <end position="170"/>
    </location>
</feature>
<name>A0A090XDA7_IXORI</name>